<evidence type="ECO:0000259" key="8">
    <source>
        <dbReference type="Pfam" id="PF04535"/>
    </source>
</evidence>
<dbReference type="Proteomes" id="UP000594263">
    <property type="component" value="Unplaced"/>
</dbReference>
<keyword evidence="5 7" id="KW-1133">Transmembrane helix</keyword>
<keyword evidence="3 7" id="KW-1003">Cell membrane</keyword>
<dbReference type="NCBIfam" id="TIGR01569">
    <property type="entry name" value="A_tha_TIGR01569"/>
    <property type="match status" value="1"/>
</dbReference>
<dbReference type="OMA" id="QWVAICQ"/>
<dbReference type="GO" id="GO:0005886">
    <property type="term" value="C:plasma membrane"/>
    <property type="evidence" value="ECO:0007669"/>
    <property type="project" value="UniProtKB-SubCell"/>
</dbReference>
<comment type="subcellular location">
    <subcellularLocation>
        <location evidence="1 7">Cell membrane</location>
        <topology evidence="1 7">Multi-pass membrane protein</topology>
    </subcellularLocation>
</comment>
<keyword evidence="10" id="KW-1185">Reference proteome</keyword>
<evidence type="ECO:0000256" key="7">
    <source>
        <dbReference type="RuleBase" id="RU361233"/>
    </source>
</evidence>
<proteinExistence type="inferred from homology"/>
<keyword evidence="4 7" id="KW-0812">Transmembrane</keyword>
<comment type="subunit">
    <text evidence="7">Homodimer and heterodimers.</text>
</comment>
<dbReference type="AlphaFoldDB" id="A0A7N0UMD6"/>
<evidence type="ECO:0000256" key="6">
    <source>
        <dbReference type="ARBA" id="ARBA00023136"/>
    </source>
</evidence>
<dbReference type="PANTHER" id="PTHR36488:SF11">
    <property type="entry name" value="CASP-LIKE PROTEIN"/>
    <property type="match status" value="1"/>
</dbReference>
<evidence type="ECO:0000256" key="5">
    <source>
        <dbReference type="ARBA" id="ARBA00022989"/>
    </source>
</evidence>
<evidence type="ECO:0000256" key="4">
    <source>
        <dbReference type="ARBA" id="ARBA00022692"/>
    </source>
</evidence>
<comment type="similarity">
    <text evidence="2 7">Belongs to the Casparian strip membrane proteins (CASP) family.</text>
</comment>
<keyword evidence="6 7" id="KW-0472">Membrane</keyword>
<dbReference type="Pfam" id="PF04535">
    <property type="entry name" value="CASP_dom"/>
    <property type="match status" value="1"/>
</dbReference>
<dbReference type="InterPro" id="IPR044173">
    <property type="entry name" value="CASPL"/>
</dbReference>
<organism evidence="9 10">
    <name type="scientific">Kalanchoe fedtschenkoi</name>
    <name type="common">Lavender scallops</name>
    <name type="synonym">South American air plant</name>
    <dbReference type="NCBI Taxonomy" id="63787"/>
    <lineage>
        <taxon>Eukaryota</taxon>
        <taxon>Viridiplantae</taxon>
        <taxon>Streptophyta</taxon>
        <taxon>Embryophyta</taxon>
        <taxon>Tracheophyta</taxon>
        <taxon>Spermatophyta</taxon>
        <taxon>Magnoliopsida</taxon>
        <taxon>eudicotyledons</taxon>
        <taxon>Gunneridae</taxon>
        <taxon>Pentapetalae</taxon>
        <taxon>Saxifragales</taxon>
        <taxon>Crassulaceae</taxon>
        <taxon>Kalanchoe</taxon>
    </lineage>
</organism>
<feature type="domain" description="Casparian strip membrane protein" evidence="8">
    <location>
        <begin position="45"/>
        <end position="192"/>
    </location>
</feature>
<evidence type="ECO:0000256" key="1">
    <source>
        <dbReference type="ARBA" id="ARBA00004651"/>
    </source>
</evidence>
<dbReference type="EnsemblPlants" id="Kaladp0074s0040.1.v1.1">
    <property type="protein sequence ID" value="Kaladp0074s0040.1.v1.1"/>
    <property type="gene ID" value="Kaladp0074s0040.v1.1"/>
</dbReference>
<feature type="transmembrane region" description="Helical" evidence="7">
    <location>
        <begin position="130"/>
        <end position="157"/>
    </location>
</feature>
<dbReference type="InterPro" id="IPR006459">
    <property type="entry name" value="CASP/CASPL"/>
</dbReference>
<protein>
    <recommendedName>
        <fullName evidence="7">CASP-like protein</fullName>
    </recommendedName>
</protein>
<name>A0A7N0UMD6_KALFE</name>
<evidence type="ECO:0000313" key="10">
    <source>
        <dbReference type="Proteomes" id="UP000594263"/>
    </source>
</evidence>
<accession>A0A7N0UMD6</accession>
<evidence type="ECO:0000313" key="9">
    <source>
        <dbReference type="EnsemblPlants" id="Kaladp0074s0040.1.v1.1"/>
    </source>
</evidence>
<evidence type="ECO:0000256" key="3">
    <source>
        <dbReference type="ARBA" id="ARBA00022475"/>
    </source>
</evidence>
<dbReference type="InterPro" id="IPR006702">
    <property type="entry name" value="CASP_dom"/>
</dbReference>
<sequence length="208" mass="21850">MKDSTSVDIPETSADARGEAPLFTGKSSSGGGIIYAHKPSSAQKKGLAIFDLILRISAIVTCLAAATAMGTAEQTLPFTTQFFKFDAGYDDMPSFLVFVICFGIASCYFLLSLPFSIVSIIRPQASGPRILLVIFDTMVLGLTMASAAAATSIVYLAHNGNSSTNWLGVCQQFTDFCQATSGAVVGSFIAVAIIALMLILSGASLRKH</sequence>
<dbReference type="PANTHER" id="PTHR36488">
    <property type="entry name" value="CASP-LIKE PROTEIN 1U1"/>
    <property type="match status" value="1"/>
</dbReference>
<reference evidence="9" key="1">
    <citation type="submission" date="2021-01" db="UniProtKB">
        <authorList>
            <consortium name="EnsemblPlants"/>
        </authorList>
    </citation>
    <scope>IDENTIFICATION</scope>
</reference>
<evidence type="ECO:0000256" key="2">
    <source>
        <dbReference type="ARBA" id="ARBA00007651"/>
    </source>
</evidence>
<dbReference type="Gramene" id="Kaladp0074s0040.1.v1.1">
    <property type="protein sequence ID" value="Kaladp0074s0040.1.v1.1"/>
    <property type="gene ID" value="Kaladp0074s0040.v1.1"/>
</dbReference>
<feature type="transmembrane region" description="Helical" evidence="7">
    <location>
        <begin position="183"/>
        <end position="205"/>
    </location>
</feature>
<feature type="transmembrane region" description="Helical" evidence="7">
    <location>
        <begin position="92"/>
        <end position="118"/>
    </location>
</feature>
<feature type="transmembrane region" description="Helical" evidence="7">
    <location>
        <begin position="52"/>
        <end position="72"/>
    </location>
</feature>